<comment type="caution">
    <text evidence="1">The sequence shown here is derived from an EMBL/GenBank/DDBJ whole genome shotgun (WGS) entry which is preliminary data.</text>
</comment>
<reference evidence="1 2" key="1">
    <citation type="submission" date="2024-02" db="EMBL/GenBank/DDBJ databases">
        <authorList>
            <person name="Daric V."/>
            <person name="Darras S."/>
        </authorList>
    </citation>
    <scope>NUCLEOTIDE SEQUENCE [LARGE SCALE GENOMIC DNA]</scope>
</reference>
<evidence type="ECO:0000313" key="2">
    <source>
        <dbReference type="Proteomes" id="UP001642483"/>
    </source>
</evidence>
<sequence>MRLVLNGFQYRRTPATQVELVNYDQETLRNAGGGVLYPTIRNRRVILVEIRGRNLQEDLNAIQRQLDSAGASLDHPTGDIYTEMAP</sequence>
<evidence type="ECO:0000313" key="1">
    <source>
        <dbReference type="EMBL" id="CAK8691647.1"/>
    </source>
</evidence>
<dbReference type="Proteomes" id="UP001642483">
    <property type="component" value="Unassembled WGS sequence"/>
</dbReference>
<keyword evidence="2" id="KW-1185">Reference proteome</keyword>
<gene>
    <name evidence="1" type="ORF">CVLEPA_LOCUS24410</name>
</gene>
<name>A0ABP0GJB4_CLALP</name>
<organism evidence="1 2">
    <name type="scientific">Clavelina lepadiformis</name>
    <name type="common">Light-bulb sea squirt</name>
    <name type="synonym">Ascidia lepadiformis</name>
    <dbReference type="NCBI Taxonomy" id="159417"/>
    <lineage>
        <taxon>Eukaryota</taxon>
        <taxon>Metazoa</taxon>
        <taxon>Chordata</taxon>
        <taxon>Tunicata</taxon>
        <taxon>Ascidiacea</taxon>
        <taxon>Aplousobranchia</taxon>
        <taxon>Clavelinidae</taxon>
        <taxon>Clavelina</taxon>
    </lineage>
</organism>
<protein>
    <submittedName>
        <fullName evidence="1">Uncharacterized protein</fullName>
    </submittedName>
</protein>
<proteinExistence type="predicted"/>
<dbReference type="EMBL" id="CAWYQH010000119">
    <property type="protein sequence ID" value="CAK8691647.1"/>
    <property type="molecule type" value="Genomic_DNA"/>
</dbReference>
<accession>A0ABP0GJB4</accession>